<evidence type="ECO:0000256" key="5">
    <source>
        <dbReference type="SAM" id="MobiDB-lite"/>
    </source>
</evidence>
<proteinExistence type="predicted"/>
<dbReference type="GO" id="GO:0000329">
    <property type="term" value="C:fungal-type vacuole membrane"/>
    <property type="evidence" value="ECO:0007669"/>
    <property type="project" value="TreeGrafter"/>
</dbReference>
<dbReference type="Gene3D" id="1.20.1250.20">
    <property type="entry name" value="MFS general substrate transporter like domains"/>
    <property type="match status" value="1"/>
</dbReference>
<reference evidence="7 8" key="1">
    <citation type="journal article" date="2016" name="Mol. Biol. Evol.">
        <title>Genome-Wide Survey of Gut Fungi (Harpellales) Reveals the First Horizontally Transferred Ubiquitin Gene from a Mosquito Host.</title>
        <authorList>
            <person name="Wang Y."/>
            <person name="White M.M."/>
            <person name="Kvist S."/>
            <person name="Moncalvo J.M."/>
        </authorList>
    </citation>
    <scope>NUCLEOTIDE SEQUENCE [LARGE SCALE GENOMIC DNA]</scope>
    <source>
        <strain evidence="7 8">ALG-7-W6</strain>
    </source>
</reference>
<dbReference type="SUPFAM" id="SSF103473">
    <property type="entry name" value="MFS general substrate transporter"/>
    <property type="match status" value="1"/>
</dbReference>
<accession>A0A1R0H5T2</accession>
<keyword evidence="2 6" id="KW-0812">Transmembrane</keyword>
<feature type="transmembrane region" description="Helical" evidence="6">
    <location>
        <begin position="312"/>
        <end position="329"/>
    </location>
</feature>
<feature type="transmembrane region" description="Helical" evidence="6">
    <location>
        <begin position="98"/>
        <end position="117"/>
    </location>
</feature>
<feature type="transmembrane region" description="Helical" evidence="6">
    <location>
        <begin position="178"/>
        <end position="198"/>
    </location>
</feature>
<dbReference type="EMBL" id="LSSL01000480">
    <property type="protein sequence ID" value="OLY84476.1"/>
    <property type="molecule type" value="Genomic_DNA"/>
</dbReference>
<feature type="region of interest" description="Disordered" evidence="5">
    <location>
        <begin position="1"/>
        <end position="48"/>
    </location>
</feature>
<dbReference type="InterPro" id="IPR036259">
    <property type="entry name" value="MFS_trans_sf"/>
</dbReference>
<dbReference type="PANTHER" id="PTHR21576:SF158">
    <property type="entry name" value="RIBOSOMAL RNA-PROCESSING PROTEIN 12-LIKE CONSERVED DOMAIN-CONTAINING PROTEIN"/>
    <property type="match status" value="1"/>
</dbReference>
<keyword evidence="8" id="KW-1185">Reference proteome</keyword>
<evidence type="ECO:0000256" key="6">
    <source>
        <dbReference type="SAM" id="Phobius"/>
    </source>
</evidence>
<comment type="subcellular location">
    <subcellularLocation>
        <location evidence="1">Membrane</location>
        <topology evidence="1">Multi-pass membrane protein</topology>
    </subcellularLocation>
</comment>
<evidence type="ECO:0000256" key="3">
    <source>
        <dbReference type="ARBA" id="ARBA00022989"/>
    </source>
</evidence>
<protein>
    <submittedName>
        <fullName evidence="7">Putative transporter MCH1</fullName>
    </submittedName>
</protein>
<sequence>MASLVFYPGGLEDPSPLNQNLSSKKELNDENALKSPTPEKHKKSPHSEKDSKFEYVGLLNSRNFVILKNHSVESFLIAKNTISKSMPPQVFVFFKSPFCWALFLAILSFSGPGIMFINNCGTLVKMLLSSDYTTDSDLPIYTMDDFETLKNSIVANQSLYSFIGRIASGILSDILTNYLRIPVVALLLLSVSLMYSAQKKISNIRSIGDLNIISSYVGLSMGSLFSLAPSYASEIWGPKNFGVIYGIISIGPSIGAHICNSFFGTVWDTGLSKNLSTDGLGDATTSSMQTGEIKISCDSRCTIPVVQFNLKLLSISFLCFFILLICTIFKRK</sequence>
<gene>
    <name evidence="7" type="ORF">AYI68_g1361</name>
</gene>
<dbReference type="Proteomes" id="UP000187455">
    <property type="component" value="Unassembled WGS sequence"/>
</dbReference>
<dbReference type="AlphaFoldDB" id="A0A1R0H5T2"/>
<organism evidence="7 8">
    <name type="scientific">Smittium mucronatum</name>
    <dbReference type="NCBI Taxonomy" id="133383"/>
    <lineage>
        <taxon>Eukaryota</taxon>
        <taxon>Fungi</taxon>
        <taxon>Fungi incertae sedis</taxon>
        <taxon>Zoopagomycota</taxon>
        <taxon>Kickxellomycotina</taxon>
        <taxon>Harpellomycetes</taxon>
        <taxon>Harpellales</taxon>
        <taxon>Legeriomycetaceae</taxon>
        <taxon>Smittium</taxon>
    </lineage>
</organism>
<name>A0A1R0H5T2_9FUNG</name>
<feature type="compositionally biased region" description="Basic and acidic residues" evidence="5">
    <location>
        <begin position="23"/>
        <end position="32"/>
    </location>
</feature>
<evidence type="ECO:0000256" key="1">
    <source>
        <dbReference type="ARBA" id="ARBA00004141"/>
    </source>
</evidence>
<evidence type="ECO:0000313" key="7">
    <source>
        <dbReference type="EMBL" id="OLY84476.1"/>
    </source>
</evidence>
<dbReference type="STRING" id="133383.A0A1R0H5T2"/>
<dbReference type="PANTHER" id="PTHR21576">
    <property type="entry name" value="UNCHARACTERIZED NODULIN-LIKE PROTEIN"/>
    <property type="match status" value="1"/>
</dbReference>
<evidence type="ECO:0000256" key="2">
    <source>
        <dbReference type="ARBA" id="ARBA00022692"/>
    </source>
</evidence>
<evidence type="ECO:0000313" key="8">
    <source>
        <dbReference type="Proteomes" id="UP000187455"/>
    </source>
</evidence>
<evidence type="ECO:0000256" key="4">
    <source>
        <dbReference type="ARBA" id="ARBA00023136"/>
    </source>
</evidence>
<keyword evidence="3 6" id="KW-1133">Transmembrane helix</keyword>
<keyword evidence="4 6" id="KW-0472">Membrane</keyword>
<feature type="transmembrane region" description="Helical" evidence="6">
    <location>
        <begin position="210"/>
        <end position="232"/>
    </location>
</feature>
<comment type="caution">
    <text evidence="7">The sequence shown here is derived from an EMBL/GenBank/DDBJ whole genome shotgun (WGS) entry which is preliminary data.</text>
</comment>
<dbReference type="OrthoDB" id="410267at2759"/>